<dbReference type="RefSeq" id="WP_036174413.1">
    <property type="nucleotide sequence ID" value="NZ_AVCZ01000009.1"/>
</dbReference>
<feature type="transmembrane region" description="Helical" evidence="1">
    <location>
        <begin position="243"/>
        <end position="261"/>
    </location>
</feature>
<keyword evidence="3" id="KW-1185">Reference proteome</keyword>
<feature type="transmembrane region" description="Helical" evidence="1">
    <location>
        <begin position="297"/>
        <end position="316"/>
    </location>
</feature>
<feature type="transmembrane region" description="Helical" evidence="1">
    <location>
        <begin position="322"/>
        <end position="339"/>
    </location>
</feature>
<name>A0A0A3J2F9_9BACL</name>
<keyword evidence="1" id="KW-0472">Membrane</keyword>
<feature type="transmembrane region" description="Helical" evidence="1">
    <location>
        <begin position="32"/>
        <end position="50"/>
    </location>
</feature>
<feature type="transmembrane region" description="Helical" evidence="1">
    <location>
        <begin position="6"/>
        <end position="25"/>
    </location>
</feature>
<dbReference type="Pfam" id="PF14897">
    <property type="entry name" value="EpsG"/>
    <property type="match status" value="1"/>
</dbReference>
<evidence type="ECO:0000313" key="3">
    <source>
        <dbReference type="Proteomes" id="UP000030595"/>
    </source>
</evidence>
<reference evidence="2 3" key="1">
    <citation type="submission" date="2014-02" db="EMBL/GenBank/DDBJ databases">
        <title>Draft genome sequence of Lysinibacillus massiliensis CCUG 49529.</title>
        <authorList>
            <person name="Zhang F."/>
            <person name="Wang G."/>
            <person name="Zhang L."/>
        </authorList>
    </citation>
    <scope>NUCLEOTIDE SEQUENCE [LARGE SCALE GENOMIC DNA]</scope>
    <source>
        <strain evidence="2 3">CCUG 49529</strain>
    </source>
</reference>
<dbReference type="eggNOG" id="ENOG5033A5I">
    <property type="taxonomic scope" value="Bacteria"/>
</dbReference>
<feature type="transmembrane region" description="Helical" evidence="1">
    <location>
        <begin position="95"/>
        <end position="112"/>
    </location>
</feature>
<gene>
    <name evidence="2" type="ORF">CD30_07100</name>
</gene>
<dbReference type="EMBL" id="JPVQ01000009">
    <property type="protein sequence ID" value="KGR91204.1"/>
    <property type="molecule type" value="Genomic_DNA"/>
</dbReference>
<feature type="transmembrane region" description="Helical" evidence="1">
    <location>
        <begin position="167"/>
        <end position="191"/>
    </location>
</feature>
<accession>A0A0A3J2F9</accession>
<keyword evidence="1" id="KW-0812">Transmembrane</keyword>
<keyword evidence="1" id="KW-1133">Transmembrane helix</keyword>
<proteinExistence type="predicted"/>
<protein>
    <recommendedName>
        <fullName evidence="4">EpsG family protein</fullName>
    </recommendedName>
</protein>
<comment type="caution">
    <text evidence="2">The sequence shown here is derived from an EMBL/GenBank/DDBJ whole genome shotgun (WGS) entry which is preliminary data.</text>
</comment>
<dbReference type="InterPro" id="IPR049458">
    <property type="entry name" value="EpsG-like"/>
</dbReference>
<organism evidence="2 3">
    <name type="scientific">Ureibacillus massiliensis 4400831 = CIP 108448 = CCUG 49529</name>
    <dbReference type="NCBI Taxonomy" id="1211035"/>
    <lineage>
        <taxon>Bacteria</taxon>
        <taxon>Bacillati</taxon>
        <taxon>Bacillota</taxon>
        <taxon>Bacilli</taxon>
        <taxon>Bacillales</taxon>
        <taxon>Caryophanaceae</taxon>
        <taxon>Ureibacillus</taxon>
    </lineage>
</organism>
<evidence type="ECO:0000313" key="2">
    <source>
        <dbReference type="EMBL" id="KGR91204.1"/>
    </source>
</evidence>
<dbReference type="OrthoDB" id="7069095at2"/>
<feature type="transmembrane region" description="Helical" evidence="1">
    <location>
        <begin position="346"/>
        <end position="368"/>
    </location>
</feature>
<sequence length="384" mass="45039">MGIYVILSFYYLMSIIVESTFKLKLKKKNSEIWIFVLILPLFFIAAFREINVGNDTIIYYKSYEIISQEDFFGKTNSVFEIGYILLVKVISRLGFDYHAFQVIITFFIYYVFSTTIKKYSMSPAISILIFFSMNMFFDTMNITRTYLAISILFLSLKYIEERKPFKFSFYVIIASLFHTSALVFFTLYLFAQIKWSYKNLIEILTLAVIVTLFFDHIVSLFVSMTGRYSDYLSSQYFIFEDNIAVYISLLINTIFLILGLLTKLPQDDINFSQKNHINENKKIFDQKISSGLIERSNIWFAAMVITFVISVAGLNSTIMGRVGIYFSVLYIIFIPDILTKIREIKIRSLVAVIIILGLLLYFYVILLFRPNWYGVVPYNWFLYS</sequence>
<evidence type="ECO:0008006" key="4">
    <source>
        <dbReference type="Google" id="ProtNLM"/>
    </source>
</evidence>
<evidence type="ECO:0000256" key="1">
    <source>
        <dbReference type="SAM" id="Phobius"/>
    </source>
</evidence>
<feature type="transmembrane region" description="Helical" evidence="1">
    <location>
        <begin position="203"/>
        <end position="223"/>
    </location>
</feature>
<feature type="transmembrane region" description="Helical" evidence="1">
    <location>
        <begin position="124"/>
        <end position="147"/>
    </location>
</feature>
<dbReference type="Proteomes" id="UP000030595">
    <property type="component" value="Unassembled WGS sequence"/>
</dbReference>
<dbReference type="AlphaFoldDB" id="A0A0A3J2F9"/>